<dbReference type="PANTHER" id="PTHR10555">
    <property type="entry name" value="SORTING NEXIN"/>
    <property type="match status" value="1"/>
</dbReference>
<dbReference type="AlphaFoldDB" id="A0A7S2TMU1"/>
<accession>A0A7S2TMU1</accession>
<sequence length="362" mass="41992">MTYNVSVDLDGKVYARNVRRRYRDFVWLRTSLAKLFPAVVIPPLPEKRMLFKNNRFNELRILGLRRFLYNVLSQDFLSKSGPLKAFLSPDNFEDEKKQEEAKIRSRKISDILTEYSSHFKSALEFDLPKEPLEKMLMLKDFLVDSKRQLQALVTSCSAISDNFYHINLQLMKMTKAFEELQKGEDGLIGKVPSEKKLSMLKGFHTLTQAHNDNRGHWSDFLVDAVQSEVYNIQAMEETVQTWMSYNNQLTKASAKMKKYSNERNVKDVAKMEAEMQEEKQLREFVAALTKIMLQHNLRLIWKSQSVKFTTDVNGFIESQKGNATEQMRQIYAVCKAIEDFDAQWVVPRELGIDGPSESKATS</sequence>
<evidence type="ECO:0000259" key="1">
    <source>
        <dbReference type="PROSITE" id="PS50195"/>
    </source>
</evidence>
<dbReference type="InterPro" id="IPR001683">
    <property type="entry name" value="PX_dom"/>
</dbReference>
<proteinExistence type="predicted"/>
<organism evidence="2">
    <name type="scientific">Lotharella oceanica</name>
    <dbReference type="NCBI Taxonomy" id="641309"/>
    <lineage>
        <taxon>Eukaryota</taxon>
        <taxon>Sar</taxon>
        <taxon>Rhizaria</taxon>
        <taxon>Cercozoa</taxon>
        <taxon>Chlorarachniophyceae</taxon>
        <taxon>Lotharella</taxon>
    </lineage>
</organism>
<dbReference type="EMBL" id="HBHP01012778">
    <property type="protein sequence ID" value="CAD9759984.1"/>
    <property type="molecule type" value="Transcribed_RNA"/>
</dbReference>
<dbReference type="PROSITE" id="PS50195">
    <property type="entry name" value="PX"/>
    <property type="match status" value="1"/>
</dbReference>
<dbReference type="GO" id="GO:0035091">
    <property type="term" value="F:phosphatidylinositol binding"/>
    <property type="evidence" value="ECO:0007669"/>
    <property type="project" value="InterPro"/>
</dbReference>
<gene>
    <name evidence="2" type="ORF">LSP00402_LOCUS7934</name>
</gene>
<dbReference type="SUPFAM" id="SSF64268">
    <property type="entry name" value="PX domain"/>
    <property type="match status" value="1"/>
</dbReference>
<dbReference type="PANTHER" id="PTHR10555:SF170">
    <property type="entry name" value="FI18122P1"/>
    <property type="match status" value="1"/>
</dbReference>
<feature type="domain" description="PX" evidence="1">
    <location>
        <begin position="1"/>
        <end position="94"/>
    </location>
</feature>
<evidence type="ECO:0000313" key="2">
    <source>
        <dbReference type="EMBL" id="CAD9759984.1"/>
    </source>
</evidence>
<dbReference type="SMART" id="SM00312">
    <property type="entry name" value="PX"/>
    <property type="match status" value="1"/>
</dbReference>
<dbReference type="InterPro" id="IPR036871">
    <property type="entry name" value="PX_dom_sf"/>
</dbReference>
<dbReference type="Pfam" id="PF00787">
    <property type="entry name" value="PX"/>
    <property type="match status" value="1"/>
</dbReference>
<dbReference type="GO" id="GO:0005768">
    <property type="term" value="C:endosome"/>
    <property type="evidence" value="ECO:0007669"/>
    <property type="project" value="TreeGrafter"/>
</dbReference>
<dbReference type="Gene3D" id="3.30.1520.10">
    <property type="entry name" value="Phox-like domain"/>
    <property type="match status" value="1"/>
</dbReference>
<name>A0A7S2TMU1_9EUKA</name>
<reference evidence="2" key="1">
    <citation type="submission" date="2021-01" db="EMBL/GenBank/DDBJ databases">
        <authorList>
            <person name="Corre E."/>
            <person name="Pelletier E."/>
            <person name="Niang G."/>
            <person name="Scheremetjew M."/>
            <person name="Finn R."/>
            <person name="Kale V."/>
            <person name="Holt S."/>
            <person name="Cochrane G."/>
            <person name="Meng A."/>
            <person name="Brown T."/>
            <person name="Cohen L."/>
        </authorList>
    </citation>
    <scope>NUCLEOTIDE SEQUENCE</scope>
    <source>
        <strain evidence="2">CCMP622</strain>
    </source>
</reference>
<protein>
    <recommendedName>
        <fullName evidence="1">PX domain-containing protein</fullName>
    </recommendedName>
</protein>